<name>A0AA86Q3K0_9EUKA</name>
<evidence type="ECO:0000313" key="1">
    <source>
        <dbReference type="EMBL" id="CAI9948922.1"/>
    </source>
</evidence>
<evidence type="ECO:0000313" key="3">
    <source>
        <dbReference type="Proteomes" id="UP001642409"/>
    </source>
</evidence>
<keyword evidence="3" id="KW-1185">Reference proteome</keyword>
<gene>
    <name evidence="1" type="ORF">HINF_LOCUS36567</name>
    <name evidence="2" type="ORF">HINF_LOCUS42266</name>
</gene>
<reference evidence="1" key="1">
    <citation type="submission" date="2023-06" db="EMBL/GenBank/DDBJ databases">
        <authorList>
            <person name="Kurt Z."/>
        </authorList>
    </citation>
    <scope>NUCLEOTIDE SEQUENCE</scope>
</reference>
<organism evidence="1">
    <name type="scientific">Hexamita inflata</name>
    <dbReference type="NCBI Taxonomy" id="28002"/>
    <lineage>
        <taxon>Eukaryota</taxon>
        <taxon>Metamonada</taxon>
        <taxon>Diplomonadida</taxon>
        <taxon>Hexamitidae</taxon>
        <taxon>Hexamitinae</taxon>
        <taxon>Hexamita</taxon>
    </lineage>
</organism>
<dbReference type="Proteomes" id="UP001642409">
    <property type="component" value="Unassembled WGS sequence"/>
</dbReference>
<accession>A0AA86Q3K0</accession>
<evidence type="ECO:0000313" key="2">
    <source>
        <dbReference type="EMBL" id="CAL6047563.1"/>
    </source>
</evidence>
<proteinExistence type="predicted"/>
<sequence>MQLYMVLGNTGLELQSEFVRKYFGMHFEQKRQKMYNEVIQQQMQYPCYLEEIRKLGFFSFEVMLKLRKNEFKTKYQNIQNTLKTTKQKLNTYSQIAVNTVDVQISLYNRLSQSLANNYDGEILQ</sequence>
<comment type="caution">
    <text evidence="1">The sequence shown here is derived from an EMBL/GenBank/DDBJ whole genome shotgun (WGS) entry which is preliminary data.</text>
</comment>
<dbReference type="EMBL" id="CAXDID020000172">
    <property type="protein sequence ID" value="CAL6047563.1"/>
    <property type="molecule type" value="Genomic_DNA"/>
</dbReference>
<protein>
    <submittedName>
        <fullName evidence="2">Hypothetical_protein</fullName>
    </submittedName>
</protein>
<reference evidence="2 3" key="2">
    <citation type="submission" date="2024-07" db="EMBL/GenBank/DDBJ databases">
        <authorList>
            <person name="Akdeniz Z."/>
        </authorList>
    </citation>
    <scope>NUCLEOTIDE SEQUENCE [LARGE SCALE GENOMIC DNA]</scope>
</reference>
<dbReference type="EMBL" id="CATOUU010000792">
    <property type="protein sequence ID" value="CAI9948922.1"/>
    <property type="molecule type" value="Genomic_DNA"/>
</dbReference>
<dbReference type="AlphaFoldDB" id="A0AA86Q3K0"/>